<dbReference type="HOGENOM" id="CLU_049311_3_1_0"/>
<proteinExistence type="predicted"/>
<dbReference type="STRING" id="716544.wcw_0275"/>
<dbReference type="AlphaFoldDB" id="D6YU39"/>
<dbReference type="RefSeq" id="WP_013181378.1">
    <property type="nucleotide sequence ID" value="NC_014225.1"/>
</dbReference>
<protein>
    <submittedName>
        <fullName evidence="1">YpjG family protein</fullName>
    </submittedName>
</protein>
<reference evidence="1 2" key="1">
    <citation type="journal article" date="2010" name="PLoS ONE">
        <title>The Waddlia genome: a window into chlamydial biology.</title>
        <authorList>
            <person name="Bertelli C."/>
            <person name="Collyn F."/>
            <person name="Croxatto A."/>
            <person name="Ruckert C."/>
            <person name="Polkinghorne A."/>
            <person name="Kebbi-Beghdadi C."/>
            <person name="Goesmann A."/>
            <person name="Vaughan L."/>
            <person name="Greub G."/>
        </authorList>
    </citation>
    <scope>NUCLEOTIDE SEQUENCE [LARGE SCALE GENOMIC DNA]</scope>
    <source>
        <strain evidence="2">ATCC VR-1470 / WSU 86-1044</strain>
    </source>
</reference>
<dbReference type="GO" id="GO:0016811">
    <property type="term" value="F:hydrolase activity, acting on carbon-nitrogen (but not peptide) bonds, in linear amides"/>
    <property type="evidence" value="ECO:0007669"/>
    <property type="project" value="TreeGrafter"/>
</dbReference>
<dbReference type="Proteomes" id="UP000001505">
    <property type="component" value="Chromosome"/>
</dbReference>
<gene>
    <name evidence="1" type="ordered locus">wcw_0275</name>
</gene>
<dbReference type="PANTHER" id="PTHR12993">
    <property type="entry name" value="N-ACETYLGLUCOSAMINYL-PHOSPHATIDYLINOSITOL DE-N-ACETYLASE-RELATED"/>
    <property type="match status" value="1"/>
</dbReference>
<name>D6YU39_WADCW</name>
<sequence>MVDILALGAHPDDVEFACGAILAKMADQGKSICIADFTLGQKGSHGTPETRRKEGEAAAAVIGARRVFLDFEDCEVADSYEGRLKLVRLFREAKPKLVIAPMWRGEQNHPDHLAAGLMARYACRYARFRNILPELPVHWVDGILHYPPPACDTADFIVDVSPYFGTWMQMIRCHQSQLETFPYDEWNRRIASKLGVLINVEYAQGLVKGNPIVVDDVMEISKGAREI</sequence>
<dbReference type="Gene3D" id="3.40.50.10320">
    <property type="entry name" value="LmbE-like"/>
    <property type="match status" value="1"/>
</dbReference>
<keyword evidence="2" id="KW-1185">Reference proteome</keyword>
<dbReference type="KEGG" id="wch:wcw_0275"/>
<dbReference type="PANTHER" id="PTHR12993:SF30">
    <property type="entry name" value="N-ACETYL-ALPHA-D-GLUCOSAMINYL L-MALATE DEACETYLASE 1"/>
    <property type="match status" value="1"/>
</dbReference>
<dbReference type="Pfam" id="PF02585">
    <property type="entry name" value="PIG-L"/>
    <property type="match status" value="1"/>
</dbReference>
<dbReference type="SUPFAM" id="SSF102588">
    <property type="entry name" value="LmbE-like"/>
    <property type="match status" value="1"/>
</dbReference>
<dbReference type="InterPro" id="IPR003737">
    <property type="entry name" value="GlcNAc_PI_deacetylase-related"/>
</dbReference>
<dbReference type="eggNOG" id="COG2120">
    <property type="taxonomic scope" value="Bacteria"/>
</dbReference>
<dbReference type="InterPro" id="IPR024078">
    <property type="entry name" value="LmbE-like_dom_sf"/>
</dbReference>
<organism evidence="1 2">
    <name type="scientific">Waddlia chondrophila (strain ATCC VR-1470 / WSU 86-1044)</name>
    <dbReference type="NCBI Taxonomy" id="716544"/>
    <lineage>
        <taxon>Bacteria</taxon>
        <taxon>Pseudomonadati</taxon>
        <taxon>Chlamydiota</taxon>
        <taxon>Chlamydiia</taxon>
        <taxon>Parachlamydiales</taxon>
        <taxon>Waddliaceae</taxon>
        <taxon>Waddlia</taxon>
    </lineage>
</organism>
<evidence type="ECO:0000313" key="2">
    <source>
        <dbReference type="Proteomes" id="UP000001505"/>
    </source>
</evidence>
<evidence type="ECO:0000313" key="1">
    <source>
        <dbReference type="EMBL" id="ADI37650.1"/>
    </source>
</evidence>
<accession>D6YU39</accession>
<dbReference type="EMBL" id="CP001928">
    <property type="protein sequence ID" value="ADI37650.1"/>
    <property type="molecule type" value="Genomic_DNA"/>
</dbReference>
<dbReference type="OrthoDB" id="9778719at2"/>